<keyword evidence="6 8" id="KW-0472">Membrane</keyword>
<evidence type="ECO:0000313" key="10">
    <source>
        <dbReference type="Proteomes" id="UP000532936"/>
    </source>
</evidence>
<comment type="subcellular location">
    <subcellularLocation>
        <location evidence="1">Cell membrane</location>
        <topology evidence="1">Multi-pass membrane protein</topology>
    </subcellularLocation>
</comment>
<dbReference type="PANTHER" id="PTHR42865:SF7">
    <property type="entry name" value="PROTON_GLUTAMATE-ASPARTATE SYMPORTER"/>
    <property type="match status" value="1"/>
</dbReference>
<keyword evidence="5 8" id="KW-1133">Transmembrane helix</keyword>
<keyword evidence="2" id="KW-0813">Transport</keyword>
<feature type="transmembrane region" description="Helical" evidence="8">
    <location>
        <begin position="54"/>
        <end position="79"/>
    </location>
</feature>
<dbReference type="EMBL" id="JACIDA010000001">
    <property type="protein sequence ID" value="MBB3871008.1"/>
    <property type="molecule type" value="Genomic_DNA"/>
</dbReference>
<feature type="region of interest" description="Disordered" evidence="7">
    <location>
        <begin position="424"/>
        <end position="453"/>
    </location>
</feature>
<keyword evidence="4 8" id="KW-0812">Transmembrane</keyword>
<keyword evidence="3" id="KW-1003">Cell membrane</keyword>
<dbReference type="InterPro" id="IPR036458">
    <property type="entry name" value="Na:dicarbo_symporter_sf"/>
</dbReference>
<dbReference type="GO" id="GO:0015293">
    <property type="term" value="F:symporter activity"/>
    <property type="evidence" value="ECO:0007669"/>
    <property type="project" value="UniProtKB-KW"/>
</dbReference>
<feature type="transmembrane region" description="Helical" evidence="8">
    <location>
        <begin position="12"/>
        <end position="34"/>
    </location>
</feature>
<dbReference type="Pfam" id="PF00375">
    <property type="entry name" value="SDF"/>
    <property type="match status" value="1"/>
</dbReference>
<dbReference type="SUPFAM" id="SSF118215">
    <property type="entry name" value="Proton glutamate symport protein"/>
    <property type="match status" value="1"/>
</dbReference>
<dbReference type="Proteomes" id="UP000532936">
    <property type="component" value="Unassembled WGS sequence"/>
</dbReference>
<evidence type="ECO:0000256" key="7">
    <source>
        <dbReference type="SAM" id="MobiDB-lite"/>
    </source>
</evidence>
<evidence type="ECO:0000256" key="8">
    <source>
        <dbReference type="SAM" id="Phobius"/>
    </source>
</evidence>
<dbReference type="GO" id="GO:0006835">
    <property type="term" value="P:dicarboxylic acid transport"/>
    <property type="evidence" value="ECO:0007669"/>
    <property type="project" value="TreeGrafter"/>
</dbReference>
<feature type="transmembrane region" description="Helical" evidence="8">
    <location>
        <begin position="239"/>
        <end position="265"/>
    </location>
</feature>
<name>A0A7W6A0I6_9CAUL</name>
<feature type="transmembrane region" description="Helical" evidence="8">
    <location>
        <begin position="169"/>
        <end position="190"/>
    </location>
</feature>
<evidence type="ECO:0000256" key="5">
    <source>
        <dbReference type="ARBA" id="ARBA00022989"/>
    </source>
</evidence>
<dbReference type="PRINTS" id="PR00173">
    <property type="entry name" value="EDTRNSPORT"/>
</dbReference>
<feature type="transmembrane region" description="Helical" evidence="8">
    <location>
        <begin position="314"/>
        <end position="341"/>
    </location>
</feature>
<proteinExistence type="predicted"/>
<organism evidence="9 10">
    <name type="scientific">Brevundimonas mediterranea</name>
    <dbReference type="NCBI Taxonomy" id="74329"/>
    <lineage>
        <taxon>Bacteria</taxon>
        <taxon>Pseudomonadati</taxon>
        <taxon>Pseudomonadota</taxon>
        <taxon>Alphaproteobacteria</taxon>
        <taxon>Caulobacterales</taxon>
        <taxon>Caulobacteraceae</taxon>
        <taxon>Brevundimonas</taxon>
    </lineage>
</organism>
<reference evidence="9 10" key="1">
    <citation type="submission" date="2020-08" db="EMBL/GenBank/DDBJ databases">
        <title>Genomic Encyclopedia of Type Strains, Phase IV (KMG-IV): sequencing the most valuable type-strain genomes for metagenomic binning, comparative biology and taxonomic classification.</title>
        <authorList>
            <person name="Goeker M."/>
        </authorList>
    </citation>
    <scope>NUCLEOTIDE SEQUENCE [LARGE SCALE GENOMIC DNA]</scope>
    <source>
        <strain evidence="9 10">DSM 14878</strain>
    </source>
</reference>
<feature type="transmembrane region" description="Helical" evidence="8">
    <location>
        <begin position="211"/>
        <end position="233"/>
    </location>
</feature>
<protein>
    <submittedName>
        <fullName evidence="9">DAACS family dicarboxylate/amino acid:cation (Na+ or H+) symporter</fullName>
    </submittedName>
</protein>
<evidence type="ECO:0000256" key="2">
    <source>
        <dbReference type="ARBA" id="ARBA00022448"/>
    </source>
</evidence>
<dbReference type="PANTHER" id="PTHR42865">
    <property type="entry name" value="PROTON/GLUTAMATE-ASPARTATE SYMPORTER"/>
    <property type="match status" value="1"/>
</dbReference>
<evidence type="ECO:0000256" key="6">
    <source>
        <dbReference type="ARBA" id="ARBA00023136"/>
    </source>
</evidence>
<sequence>MTETKPGGIALHWLMLIGFTVGLGGGLWVNLALGADTAWVVWVTDNITGPAGQIFLRLLFMMVIPLLFSALVIGVAEMGDLNSLGRAGIKTLLLTILVSGIAVVIGLVMVNLLQPGRGVDPAMAQQLLEQGRDGAAGIVQNAPETIQLGDFFLGLVPSNAVTAAAENQILPLMVFALFFGIGLVMAKSPATDRLQEVIEGLLEVTMKLINLFIRLAPFAIACLMFNLAALFGWDLLVRLAAFVGVAVGAMAIHMFVVYPLVIWLLGGRSPIAFFRAVREPMVVAFSTASSNASLPVSLKAAEQELKLPRKIARFVLTVGATANQNGTALFEGVTVLFLAQFFNVELSLTQQVIVMLVCILGGIGTAGVPAGSLPVVAMILVMVKVPPEGIGLILGVDRFLDMCRTTLNVTGDLVLATVVSRGEKDDPVEPVEPAAPEDLPGAARRGLKHGTAG</sequence>
<gene>
    <name evidence="9" type="ORF">GGR11_000522</name>
</gene>
<evidence type="ECO:0000256" key="3">
    <source>
        <dbReference type="ARBA" id="ARBA00022475"/>
    </source>
</evidence>
<dbReference type="RefSeq" id="WP_183195269.1">
    <property type="nucleotide sequence ID" value="NZ_JACIDA010000001.1"/>
</dbReference>
<dbReference type="GO" id="GO:0005886">
    <property type="term" value="C:plasma membrane"/>
    <property type="evidence" value="ECO:0007669"/>
    <property type="project" value="UniProtKB-SubCell"/>
</dbReference>
<comment type="caution">
    <text evidence="9">The sequence shown here is derived from an EMBL/GenBank/DDBJ whole genome shotgun (WGS) entry which is preliminary data.</text>
</comment>
<feature type="transmembrane region" description="Helical" evidence="8">
    <location>
        <begin position="353"/>
        <end position="383"/>
    </location>
</feature>
<dbReference type="Gene3D" id="1.10.3860.10">
    <property type="entry name" value="Sodium:dicarboxylate symporter"/>
    <property type="match status" value="1"/>
</dbReference>
<evidence type="ECO:0000256" key="1">
    <source>
        <dbReference type="ARBA" id="ARBA00004651"/>
    </source>
</evidence>
<evidence type="ECO:0000313" key="9">
    <source>
        <dbReference type="EMBL" id="MBB3871008.1"/>
    </source>
</evidence>
<accession>A0A7W6A0I6</accession>
<feature type="transmembrane region" description="Helical" evidence="8">
    <location>
        <begin position="91"/>
        <end position="113"/>
    </location>
</feature>
<dbReference type="AlphaFoldDB" id="A0A7W6A0I6"/>
<dbReference type="InterPro" id="IPR001991">
    <property type="entry name" value="Na-dicarboxylate_symporter"/>
</dbReference>
<evidence type="ECO:0000256" key="4">
    <source>
        <dbReference type="ARBA" id="ARBA00022692"/>
    </source>
</evidence>